<feature type="transmembrane region" description="Helical" evidence="6">
    <location>
        <begin position="138"/>
        <end position="155"/>
    </location>
</feature>
<feature type="transmembrane region" description="Helical" evidence="6">
    <location>
        <begin position="112"/>
        <end position="129"/>
    </location>
</feature>
<evidence type="ECO:0000256" key="4">
    <source>
        <dbReference type="ARBA" id="ARBA00022989"/>
    </source>
</evidence>
<feature type="transmembrane region" description="Helical" evidence="6">
    <location>
        <begin position="334"/>
        <end position="355"/>
    </location>
</feature>
<name>A0A1Y1W4N6_9FUNG</name>
<dbReference type="EMBL" id="MCFD01000009">
    <property type="protein sequence ID" value="ORX68457.1"/>
    <property type="molecule type" value="Genomic_DNA"/>
</dbReference>
<evidence type="ECO:0000313" key="9">
    <source>
        <dbReference type="Proteomes" id="UP000193922"/>
    </source>
</evidence>
<dbReference type="STRING" id="61395.A0A1Y1W4N6"/>
<gene>
    <name evidence="8" type="ORF">DL89DRAFT_247398</name>
</gene>
<dbReference type="InterPro" id="IPR011701">
    <property type="entry name" value="MFS"/>
</dbReference>
<evidence type="ECO:0000256" key="6">
    <source>
        <dbReference type="SAM" id="Phobius"/>
    </source>
</evidence>
<feature type="transmembrane region" description="Helical" evidence="6">
    <location>
        <begin position="52"/>
        <end position="71"/>
    </location>
</feature>
<feature type="transmembrane region" description="Helical" evidence="6">
    <location>
        <begin position="306"/>
        <end position="328"/>
    </location>
</feature>
<keyword evidence="9" id="KW-1185">Reference proteome</keyword>
<feature type="transmembrane region" description="Helical" evidence="6">
    <location>
        <begin position="277"/>
        <end position="299"/>
    </location>
</feature>
<dbReference type="AlphaFoldDB" id="A0A1Y1W4N6"/>
<comment type="subcellular location">
    <subcellularLocation>
        <location evidence="1">Membrane</location>
        <topology evidence="1">Multi-pass membrane protein</topology>
    </subcellularLocation>
</comment>
<keyword evidence="3 6" id="KW-0812">Transmembrane</keyword>
<dbReference type="PROSITE" id="PS50850">
    <property type="entry name" value="MFS"/>
    <property type="match status" value="1"/>
</dbReference>
<reference evidence="8 9" key="1">
    <citation type="submission" date="2016-07" db="EMBL/GenBank/DDBJ databases">
        <title>Pervasive Adenine N6-methylation of Active Genes in Fungi.</title>
        <authorList>
            <consortium name="DOE Joint Genome Institute"/>
            <person name="Mondo S.J."/>
            <person name="Dannebaum R.O."/>
            <person name="Kuo R.C."/>
            <person name="Labutti K."/>
            <person name="Haridas S."/>
            <person name="Kuo A."/>
            <person name="Salamov A."/>
            <person name="Ahrendt S.R."/>
            <person name="Lipzen A."/>
            <person name="Sullivan W."/>
            <person name="Andreopoulos W.B."/>
            <person name="Clum A."/>
            <person name="Lindquist E."/>
            <person name="Daum C."/>
            <person name="Ramamoorthy G.K."/>
            <person name="Gryganskyi A."/>
            <person name="Culley D."/>
            <person name="Magnuson J.K."/>
            <person name="James T.Y."/>
            <person name="O'Malley M.A."/>
            <person name="Stajich J.E."/>
            <person name="Spatafora J.W."/>
            <person name="Visel A."/>
            <person name="Grigoriev I.V."/>
        </authorList>
    </citation>
    <scope>NUCLEOTIDE SEQUENCE [LARGE SCALE GENOMIC DNA]</scope>
    <source>
        <strain evidence="8 9">ATCC 12442</strain>
    </source>
</reference>
<feature type="transmembrane region" description="Helical" evidence="6">
    <location>
        <begin position="12"/>
        <end position="32"/>
    </location>
</feature>
<sequence>MKSYLRKVDVRIALFLCLGYIGVFLNRGALVFGKVDGMEKHLKLKGTQYNTLMALFYPTFLVFQIPLNFLCRKIGARKHLPSMLLLAGTMSVGAMGARNFQGMIAIRLLEGFAQAGFISSLYFTFGLWYPRKYLAPRLGFALSSSGFAGIIHNLVNLGFAKIHTNTPTYAWQYQYLLVGLFAILTGVYGAIVIRDYPDTASFLSDEERELVGRIMSKNKLQASVDHKISGRQVVQGLTDWRLLAFMALDFANNYAASSAGNWSPVILKSIGYSTSTTMALLLVPSGVGTAVTVASGLYIRKYGNIALYQILLSVLSTATIIIAVAGVHNNVARTVAVVLFPIFAAPACLVGPTWLNVNMRGVDKSAISNALAIIGTNFGVLANSYAYLNTDAPLYIKGNSSNFGVFAVAIIIALLLRFSYKRENHKFAEQEGQDGSEAGFYNVY</sequence>
<proteinExistence type="predicted"/>
<evidence type="ECO:0000313" key="8">
    <source>
        <dbReference type="EMBL" id="ORX68457.1"/>
    </source>
</evidence>
<dbReference type="PANTHER" id="PTHR43791">
    <property type="entry name" value="PERMEASE-RELATED"/>
    <property type="match status" value="1"/>
</dbReference>
<dbReference type="PANTHER" id="PTHR43791:SF36">
    <property type="entry name" value="TRANSPORTER, PUTATIVE (AFU_ORTHOLOGUE AFUA_6G08340)-RELATED"/>
    <property type="match status" value="1"/>
</dbReference>
<dbReference type="RefSeq" id="XP_040742239.1">
    <property type="nucleotide sequence ID" value="XM_040885123.1"/>
</dbReference>
<dbReference type="OrthoDB" id="19923at2759"/>
<comment type="caution">
    <text evidence="8">The sequence shown here is derived from an EMBL/GenBank/DDBJ whole genome shotgun (WGS) entry which is preliminary data.</text>
</comment>
<evidence type="ECO:0000256" key="2">
    <source>
        <dbReference type="ARBA" id="ARBA00022448"/>
    </source>
</evidence>
<feature type="domain" description="Major facilitator superfamily (MFS) profile" evidence="7">
    <location>
        <begin position="12"/>
        <end position="425"/>
    </location>
</feature>
<dbReference type="InterPro" id="IPR020846">
    <property type="entry name" value="MFS_dom"/>
</dbReference>
<evidence type="ECO:0000256" key="3">
    <source>
        <dbReference type="ARBA" id="ARBA00022692"/>
    </source>
</evidence>
<dbReference type="Pfam" id="PF07690">
    <property type="entry name" value="MFS_1"/>
    <property type="match status" value="1"/>
</dbReference>
<feature type="transmembrane region" description="Helical" evidence="6">
    <location>
        <begin position="367"/>
        <end position="388"/>
    </location>
</feature>
<evidence type="ECO:0000256" key="1">
    <source>
        <dbReference type="ARBA" id="ARBA00004141"/>
    </source>
</evidence>
<keyword evidence="4 6" id="KW-1133">Transmembrane helix</keyword>
<dbReference type="GeneID" id="63801771"/>
<dbReference type="Gene3D" id="1.20.1250.20">
    <property type="entry name" value="MFS general substrate transporter like domains"/>
    <property type="match status" value="2"/>
</dbReference>
<evidence type="ECO:0000259" key="7">
    <source>
        <dbReference type="PROSITE" id="PS50850"/>
    </source>
</evidence>
<protein>
    <submittedName>
        <fullName evidence="8">MFS general substrate transporter</fullName>
    </submittedName>
</protein>
<organism evidence="8 9">
    <name type="scientific">Linderina pennispora</name>
    <dbReference type="NCBI Taxonomy" id="61395"/>
    <lineage>
        <taxon>Eukaryota</taxon>
        <taxon>Fungi</taxon>
        <taxon>Fungi incertae sedis</taxon>
        <taxon>Zoopagomycota</taxon>
        <taxon>Kickxellomycotina</taxon>
        <taxon>Kickxellomycetes</taxon>
        <taxon>Kickxellales</taxon>
        <taxon>Kickxellaceae</taxon>
        <taxon>Linderina</taxon>
    </lineage>
</organism>
<keyword evidence="2" id="KW-0813">Transport</keyword>
<feature type="transmembrane region" description="Helical" evidence="6">
    <location>
        <begin position="400"/>
        <end position="420"/>
    </location>
</feature>
<evidence type="ECO:0000256" key="5">
    <source>
        <dbReference type="ARBA" id="ARBA00023136"/>
    </source>
</evidence>
<feature type="transmembrane region" description="Helical" evidence="6">
    <location>
        <begin position="175"/>
        <end position="193"/>
    </location>
</feature>
<dbReference type="InterPro" id="IPR036259">
    <property type="entry name" value="MFS_trans_sf"/>
</dbReference>
<keyword evidence="5 6" id="KW-0472">Membrane</keyword>
<dbReference type="GO" id="GO:0022857">
    <property type="term" value="F:transmembrane transporter activity"/>
    <property type="evidence" value="ECO:0007669"/>
    <property type="project" value="InterPro"/>
</dbReference>
<dbReference type="SUPFAM" id="SSF103473">
    <property type="entry name" value="MFS general substrate transporter"/>
    <property type="match status" value="1"/>
</dbReference>
<dbReference type="Proteomes" id="UP000193922">
    <property type="component" value="Unassembled WGS sequence"/>
</dbReference>
<accession>A0A1Y1W4N6</accession>
<dbReference type="GO" id="GO:0016020">
    <property type="term" value="C:membrane"/>
    <property type="evidence" value="ECO:0007669"/>
    <property type="project" value="UniProtKB-SubCell"/>
</dbReference>